<dbReference type="InterPro" id="IPR001650">
    <property type="entry name" value="Helicase_C-like"/>
</dbReference>
<feature type="domain" description="Helicase C-terminal" evidence="1">
    <location>
        <begin position="73"/>
        <end position="236"/>
    </location>
</feature>
<protein>
    <submittedName>
        <fullName evidence="3">Helicase C-terminal domain-containing protein</fullName>
    </submittedName>
</protein>
<dbReference type="PANTHER" id="PTHR47958">
    <property type="entry name" value="ATP-DEPENDENT RNA HELICASE DBP3"/>
    <property type="match status" value="1"/>
</dbReference>
<dbReference type="Gene3D" id="3.40.50.300">
    <property type="entry name" value="P-loop containing nucleotide triphosphate hydrolases"/>
    <property type="match status" value="1"/>
</dbReference>
<evidence type="ECO:0000313" key="3">
    <source>
        <dbReference type="WBParaSite" id="scaffold5813_cov245.g10037"/>
    </source>
</evidence>
<keyword evidence="2" id="KW-1185">Reference proteome</keyword>
<dbReference type="SMART" id="SM00490">
    <property type="entry name" value="HELICc"/>
    <property type="match status" value="1"/>
</dbReference>
<accession>A0A915MZW9</accession>
<sequence length="286" mass="33122">DRQFFASVDEVKSHPNLYPDNRMLLFSATFSNDVQMLAQNHLKTGYYFIRIGKMNKAVDLIRQEFIEVKKHDKLELLVEMLKKNSVRKILPNGVPEFKTIVFVEEKRDSDRIAIALVYHKFKVMSINGDRSQKQRSEALEKFKRGIFHILVATNVLARGVNIPDVKHVINYDLPENENDFEVYIHRIGRTGRAGNSGLTTSFFDPTNFSNTSRANYYVQVLTDAKQLIPDFLLTWANGENFYSSRYENATNNGWNKEFNVNYGNDFNFEESTFLPYGSDAFSEHSD</sequence>
<dbReference type="WBParaSite" id="scaffold5813_cov245.g10037">
    <property type="protein sequence ID" value="scaffold5813_cov245.g10037"/>
    <property type="gene ID" value="scaffold5813_cov245.g10037"/>
</dbReference>
<dbReference type="InterPro" id="IPR027417">
    <property type="entry name" value="P-loop_NTPase"/>
</dbReference>
<evidence type="ECO:0000259" key="1">
    <source>
        <dbReference type="PROSITE" id="PS51194"/>
    </source>
</evidence>
<dbReference type="PROSITE" id="PS51194">
    <property type="entry name" value="HELICASE_CTER"/>
    <property type="match status" value="1"/>
</dbReference>
<dbReference type="Proteomes" id="UP000887561">
    <property type="component" value="Unplaced"/>
</dbReference>
<dbReference type="Pfam" id="PF00271">
    <property type="entry name" value="Helicase_C"/>
    <property type="match status" value="1"/>
</dbReference>
<dbReference type="CDD" id="cd18787">
    <property type="entry name" value="SF2_C_DEAD"/>
    <property type="match status" value="1"/>
</dbReference>
<proteinExistence type="predicted"/>
<evidence type="ECO:0000313" key="2">
    <source>
        <dbReference type="Proteomes" id="UP000887561"/>
    </source>
</evidence>
<dbReference type="SUPFAM" id="SSF52540">
    <property type="entry name" value="P-loop containing nucleoside triphosphate hydrolases"/>
    <property type="match status" value="1"/>
</dbReference>
<organism evidence="2 3">
    <name type="scientific">Meloidogyne javanica</name>
    <name type="common">Root-knot nematode worm</name>
    <dbReference type="NCBI Taxonomy" id="6303"/>
    <lineage>
        <taxon>Eukaryota</taxon>
        <taxon>Metazoa</taxon>
        <taxon>Ecdysozoa</taxon>
        <taxon>Nematoda</taxon>
        <taxon>Chromadorea</taxon>
        <taxon>Rhabditida</taxon>
        <taxon>Tylenchina</taxon>
        <taxon>Tylenchomorpha</taxon>
        <taxon>Tylenchoidea</taxon>
        <taxon>Meloidogynidae</taxon>
        <taxon>Meloidogyninae</taxon>
        <taxon>Meloidogyne</taxon>
        <taxon>Meloidogyne incognita group</taxon>
    </lineage>
</organism>
<reference evidence="3" key="1">
    <citation type="submission" date="2022-11" db="UniProtKB">
        <authorList>
            <consortium name="WormBaseParasite"/>
        </authorList>
    </citation>
    <scope>IDENTIFICATION</scope>
</reference>
<name>A0A915MZW9_MELJA</name>
<dbReference type="AlphaFoldDB" id="A0A915MZW9"/>